<evidence type="ECO:0000256" key="11">
    <source>
        <dbReference type="ARBA" id="ARBA00023316"/>
    </source>
</evidence>
<feature type="domain" description="Glycoside hydrolase family 5" evidence="19">
    <location>
        <begin position="229"/>
        <end position="386"/>
    </location>
</feature>
<dbReference type="EMBL" id="JAACJO010000019">
    <property type="protein sequence ID" value="KAF5348585.1"/>
    <property type="molecule type" value="Genomic_DNA"/>
</dbReference>
<dbReference type="PANTHER" id="PTHR31297:SF34">
    <property type="entry name" value="GLUCAN 1,3-BETA-GLUCOSIDASE 2"/>
    <property type="match status" value="1"/>
</dbReference>
<dbReference type="GO" id="GO:0005576">
    <property type="term" value="C:extracellular region"/>
    <property type="evidence" value="ECO:0007669"/>
    <property type="project" value="TreeGrafter"/>
</dbReference>
<comment type="function">
    <text evidence="13">Glucosidase involved in the degradation of cellulosic biomass. Active on lichenan.</text>
</comment>
<evidence type="ECO:0000256" key="1">
    <source>
        <dbReference type="ARBA" id="ARBA00004401"/>
    </source>
</evidence>
<dbReference type="Proteomes" id="UP000559027">
    <property type="component" value="Unassembled WGS sequence"/>
</dbReference>
<dbReference type="InterPro" id="IPR001547">
    <property type="entry name" value="Glyco_hydro_5"/>
</dbReference>
<dbReference type="GO" id="GO:0009986">
    <property type="term" value="C:cell surface"/>
    <property type="evidence" value="ECO:0007669"/>
    <property type="project" value="TreeGrafter"/>
</dbReference>
<keyword evidence="10 16" id="KW-0326">Glycosidase</keyword>
<feature type="transmembrane region" description="Helical" evidence="18">
    <location>
        <begin position="75"/>
        <end position="99"/>
    </location>
</feature>
<name>A0A8H5CVD9_9AGAR</name>
<dbReference type="EC" id="3.2.1.58" evidence="14"/>
<comment type="catalytic activity">
    <reaction evidence="12">
        <text>Successive hydrolysis of beta-D-glucose units from the non-reducing ends of (1-&gt;3)-beta-D-glucans, releasing alpha-glucose.</text>
        <dbReference type="EC" id="3.2.1.58"/>
    </reaction>
</comment>
<dbReference type="PANTHER" id="PTHR31297">
    <property type="entry name" value="GLUCAN ENDO-1,6-BETA-GLUCOSIDASE B"/>
    <property type="match status" value="1"/>
</dbReference>
<evidence type="ECO:0000256" key="4">
    <source>
        <dbReference type="ARBA" id="ARBA00022692"/>
    </source>
</evidence>
<dbReference type="OrthoDB" id="62120at2759"/>
<evidence type="ECO:0000256" key="7">
    <source>
        <dbReference type="ARBA" id="ARBA00022989"/>
    </source>
</evidence>
<keyword evidence="4 18" id="KW-0812">Transmembrane</keyword>
<dbReference type="GO" id="GO:0071555">
    <property type="term" value="P:cell wall organization"/>
    <property type="evidence" value="ECO:0007669"/>
    <property type="project" value="UniProtKB-KW"/>
</dbReference>
<sequence>MAQYGQVPTTEGHLHSDSRFATPFSDSSSSWDAQTELYAAPHGPSNKEFAPIPAQDTQQLSSVAPRAKKATRRPWLLAIGILSLVVIIVIAVVVPLVILKHQSNPTGGSSGSGDSEGATSGTSGSIVTMEDGAKFTYRNDFGGDWTADPKNPFGPGGKAQSWSKRIGTEEWVWGQDVARGVNLGGWLVTEPFIVPALYEKYVNNSGGTPVVDEWTLSVAMGKNLAHEMEDHYKTFITEEDFADIAAAGLNWVRIPVGFWAIETINDEPFLVGTSWKYFLKAIQWGRKYGIRIYLDLHALPGSQNGWNHSGRAGSVNFMYGVMGLANAQRTLTYLRILAEFVSQDQYRDVVGIVGIVNEILWGTIGQTPVQSFYNAAYEAIRKATGTGSKAGPYIAIHDGFQGPVPWEGHVLTFELLQIRI</sequence>
<dbReference type="GO" id="GO:0004338">
    <property type="term" value="F:glucan exo-1,3-beta-glucosidase activity"/>
    <property type="evidence" value="ECO:0007669"/>
    <property type="project" value="UniProtKB-EC"/>
</dbReference>
<dbReference type="InterPro" id="IPR050386">
    <property type="entry name" value="Glycosyl_hydrolase_5"/>
</dbReference>
<organism evidence="20 21">
    <name type="scientific">Leucocoprinus leucothites</name>
    <dbReference type="NCBI Taxonomy" id="201217"/>
    <lineage>
        <taxon>Eukaryota</taxon>
        <taxon>Fungi</taxon>
        <taxon>Dikarya</taxon>
        <taxon>Basidiomycota</taxon>
        <taxon>Agaricomycotina</taxon>
        <taxon>Agaricomycetes</taxon>
        <taxon>Agaricomycetidae</taxon>
        <taxon>Agaricales</taxon>
        <taxon>Agaricineae</taxon>
        <taxon>Agaricaceae</taxon>
        <taxon>Leucocoprinus</taxon>
    </lineage>
</organism>
<evidence type="ECO:0000256" key="14">
    <source>
        <dbReference type="ARBA" id="ARBA00038929"/>
    </source>
</evidence>
<feature type="compositionally biased region" description="Low complexity" evidence="17">
    <location>
        <begin position="112"/>
        <end position="125"/>
    </location>
</feature>
<dbReference type="Pfam" id="PF00150">
    <property type="entry name" value="Cellulase"/>
    <property type="match status" value="1"/>
</dbReference>
<evidence type="ECO:0000256" key="13">
    <source>
        <dbReference type="ARBA" id="ARBA00037126"/>
    </source>
</evidence>
<comment type="subcellular location">
    <subcellularLocation>
        <location evidence="1">Cell membrane</location>
        <topology evidence="1">Single-pass type II membrane protein</topology>
    </subcellularLocation>
</comment>
<keyword evidence="5 16" id="KW-0378">Hydrolase</keyword>
<dbReference type="InterPro" id="IPR017853">
    <property type="entry name" value="GH"/>
</dbReference>
<dbReference type="SUPFAM" id="SSF51445">
    <property type="entry name" value="(Trans)glycosidases"/>
    <property type="match status" value="1"/>
</dbReference>
<comment type="similarity">
    <text evidence="2 16">Belongs to the glycosyl hydrolase 5 (cellulase A) family.</text>
</comment>
<accession>A0A8H5CVD9</accession>
<evidence type="ECO:0000256" key="18">
    <source>
        <dbReference type="SAM" id="Phobius"/>
    </source>
</evidence>
<gene>
    <name evidence="20" type="ORF">D9756_009619</name>
</gene>
<evidence type="ECO:0000313" key="20">
    <source>
        <dbReference type="EMBL" id="KAF5348585.1"/>
    </source>
</evidence>
<feature type="region of interest" description="Disordered" evidence="17">
    <location>
        <begin position="1"/>
        <end position="65"/>
    </location>
</feature>
<comment type="caution">
    <text evidence="20">The sequence shown here is derived from an EMBL/GenBank/DDBJ whole genome shotgun (WGS) entry which is preliminary data.</text>
</comment>
<feature type="region of interest" description="Disordered" evidence="17">
    <location>
        <begin position="104"/>
        <end position="126"/>
    </location>
</feature>
<evidence type="ECO:0000256" key="10">
    <source>
        <dbReference type="ARBA" id="ARBA00023295"/>
    </source>
</evidence>
<evidence type="ECO:0000259" key="19">
    <source>
        <dbReference type="Pfam" id="PF00150"/>
    </source>
</evidence>
<feature type="compositionally biased region" description="Polar residues" evidence="17">
    <location>
        <begin position="24"/>
        <end position="33"/>
    </location>
</feature>
<protein>
    <recommendedName>
        <fullName evidence="14">glucan 1,3-beta-glucosidase</fullName>
        <ecNumber evidence="14">3.2.1.58</ecNumber>
    </recommendedName>
    <alternativeName>
        <fullName evidence="15">Exo-1,3-beta-glucanase D</fullName>
    </alternativeName>
</protein>
<dbReference type="GO" id="GO:0009251">
    <property type="term" value="P:glucan catabolic process"/>
    <property type="evidence" value="ECO:0007669"/>
    <property type="project" value="TreeGrafter"/>
</dbReference>
<dbReference type="AlphaFoldDB" id="A0A8H5CVD9"/>
<keyword evidence="8 18" id="KW-0472">Membrane</keyword>
<keyword evidence="6" id="KW-0735">Signal-anchor</keyword>
<keyword evidence="9" id="KW-0325">Glycoprotein</keyword>
<evidence type="ECO:0000256" key="16">
    <source>
        <dbReference type="RuleBase" id="RU361153"/>
    </source>
</evidence>
<evidence type="ECO:0000256" key="9">
    <source>
        <dbReference type="ARBA" id="ARBA00023180"/>
    </source>
</evidence>
<evidence type="ECO:0000256" key="12">
    <source>
        <dbReference type="ARBA" id="ARBA00036824"/>
    </source>
</evidence>
<dbReference type="GO" id="GO:0005886">
    <property type="term" value="C:plasma membrane"/>
    <property type="evidence" value="ECO:0007669"/>
    <property type="project" value="UniProtKB-SubCell"/>
</dbReference>
<proteinExistence type="inferred from homology"/>
<evidence type="ECO:0000256" key="15">
    <source>
        <dbReference type="ARBA" id="ARBA00041260"/>
    </source>
</evidence>
<evidence type="ECO:0000256" key="6">
    <source>
        <dbReference type="ARBA" id="ARBA00022968"/>
    </source>
</evidence>
<keyword evidence="11" id="KW-0961">Cell wall biogenesis/degradation</keyword>
<keyword evidence="3" id="KW-1003">Cell membrane</keyword>
<evidence type="ECO:0000256" key="17">
    <source>
        <dbReference type="SAM" id="MobiDB-lite"/>
    </source>
</evidence>
<evidence type="ECO:0000256" key="3">
    <source>
        <dbReference type="ARBA" id="ARBA00022475"/>
    </source>
</evidence>
<evidence type="ECO:0000256" key="2">
    <source>
        <dbReference type="ARBA" id="ARBA00005641"/>
    </source>
</evidence>
<keyword evidence="21" id="KW-1185">Reference proteome</keyword>
<keyword evidence="7 18" id="KW-1133">Transmembrane helix</keyword>
<dbReference type="Gene3D" id="3.20.20.80">
    <property type="entry name" value="Glycosidases"/>
    <property type="match status" value="1"/>
</dbReference>
<evidence type="ECO:0000256" key="5">
    <source>
        <dbReference type="ARBA" id="ARBA00022801"/>
    </source>
</evidence>
<evidence type="ECO:0000313" key="21">
    <source>
        <dbReference type="Proteomes" id="UP000559027"/>
    </source>
</evidence>
<reference evidence="20 21" key="1">
    <citation type="journal article" date="2020" name="ISME J.">
        <title>Uncovering the hidden diversity of litter-decomposition mechanisms in mushroom-forming fungi.</title>
        <authorList>
            <person name="Floudas D."/>
            <person name="Bentzer J."/>
            <person name="Ahren D."/>
            <person name="Johansson T."/>
            <person name="Persson P."/>
            <person name="Tunlid A."/>
        </authorList>
    </citation>
    <scope>NUCLEOTIDE SEQUENCE [LARGE SCALE GENOMIC DNA]</scope>
    <source>
        <strain evidence="20 21">CBS 146.42</strain>
    </source>
</reference>
<evidence type="ECO:0000256" key="8">
    <source>
        <dbReference type="ARBA" id="ARBA00023136"/>
    </source>
</evidence>